<organism evidence="14 15">
    <name type="scientific">Araneus ventricosus</name>
    <name type="common">Orbweaver spider</name>
    <name type="synonym">Epeira ventricosa</name>
    <dbReference type="NCBI Taxonomy" id="182803"/>
    <lineage>
        <taxon>Eukaryota</taxon>
        <taxon>Metazoa</taxon>
        <taxon>Ecdysozoa</taxon>
        <taxon>Arthropoda</taxon>
        <taxon>Chelicerata</taxon>
        <taxon>Arachnida</taxon>
        <taxon>Araneae</taxon>
        <taxon>Araneomorphae</taxon>
        <taxon>Entelegynae</taxon>
        <taxon>Araneoidea</taxon>
        <taxon>Araneidae</taxon>
        <taxon>Araneus</taxon>
    </lineage>
</organism>
<dbReference type="InterPro" id="IPR001873">
    <property type="entry name" value="ENaC"/>
</dbReference>
<keyword evidence="15" id="KW-1185">Reference proteome</keyword>
<dbReference type="PANTHER" id="PTHR11690">
    <property type="entry name" value="AMILORIDE-SENSITIVE SODIUM CHANNEL-RELATED"/>
    <property type="match status" value="1"/>
</dbReference>
<evidence type="ECO:0000256" key="11">
    <source>
        <dbReference type="ARBA" id="ARBA00023303"/>
    </source>
</evidence>
<proteinExistence type="inferred from homology"/>
<evidence type="ECO:0000256" key="3">
    <source>
        <dbReference type="ARBA" id="ARBA00022448"/>
    </source>
</evidence>
<dbReference type="PANTHER" id="PTHR11690:SF248">
    <property type="entry name" value="PICKPOCKET 17, ISOFORM A"/>
    <property type="match status" value="1"/>
</dbReference>
<keyword evidence="5 12" id="KW-0812">Transmembrane</keyword>
<accession>A0A4Y2G4Y2</accession>
<dbReference type="GO" id="GO:0015280">
    <property type="term" value="F:ligand-gated sodium channel activity"/>
    <property type="evidence" value="ECO:0007669"/>
    <property type="project" value="TreeGrafter"/>
</dbReference>
<keyword evidence="3 12" id="KW-0813">Transport</keyword>
<feature type="transmembrane region" description="Helical" evidence="13">
    <location>
        <begin position="206"/>
        <end position="232"/>
    </location>
</feature>
<dbReference type="Gene3D" id="1.10.287.770">
    <property type="entry name" value="YojJ-like"/>
    <property type="match status" value="1"/>
</dbReference>
<keyword evidence="8 12" id="KW-0406">Ion transport</keyword>
<comment type="subcellular location">
    <subcellularLocation>
        <location evidence="1">Membrane</location>
        <topology evidence="1">Multi-pass membrane protein</topology>
    </subcellularLocation>
</comment>
<evidence type="ECO:0000256" key="12">
    <source>
        <dbReference type="RuleBase" id="RU000679"/>
    </source>
</evidence>
<evidence type="ECO:0000313" key="14">
    <source>
        <dbReference type="EMBL" id="GBM48912.1"/>
    </source>
</evidence>
<evidence type="ECO:0000256" key="10">
    <source>
        <dbReference type="ARBA" id="ARBA00023201"/>
    </source>
</evidence>
<evidence type="ECO:0000256" key="6">
    <source>
        <dbReference type="ARBA" id="ARBA00022989"/>
    </source>
</evidence>
<evidence type="ECO:0000256" key="9">
    <source>
        <dbReference type="ARBA" id="ARBA00023136"/>
    </source>
</evidence>
<evidence type="ECO:0000256" key="4">
    <source>
        <dbReference type="ARBA" id="ARBA00022461"/>
    </source>
</evidence>
<protein>
    <submittedName>
        <fullName evidence="14">Uncharacterized protein</fullName>
    </submittedName>
</protein>
<comment type="similarity">
    <text evidence="2 12">Belongs to the amiloride-sensitive sodium channel (TC 1.A.6) family.</text>
</comment>
<evidence type="ECO:0000256" key="1">
    <source>
        <dbReference type="ARBA" id="ARBA00004141"/>
    </source>
</evidence>
<evidence type="ECO:0000256" key="13">
    <source>
        <dbReference type="SAM" id="Phobius"/>
    </source>
</evidence>
<keyword evidence="4 12" id="KW-0894">Sodium channel</keyword>
<dbReference type="Gene3D" id="2.60.470.10">
    <property type="entry name" value="Acid-sensing ion channels like domains"/>
    <property type="match status" value="1"/>
</dbReference>
<dbReference type="Proteomes" id="UP000499080">
    <property type="component" value="Unassembled WGS sequence"/>
</dbReference>
<dbReference type="EMBL" id="BGPR01001232">
    <property type="protein sequence ID" value="GBM48912.1"/>
    <property type="molecule type" value="Genomic_DNA"/>
</dbReference>
<evidence type="ECO:0000256" key="5">
    <source>
        <dbReference type="ARBA" id="ARBA00022692"/>
    </source>
</evidence>
<dbReference type="GO" id="GO:0005886">
    <property type="term" value="C:plasma membrane"/>
    <property type="evidence" value="ECO:0007669"/>
    <property type="project" value="TreeGrafter"/>
</dbReference>
<gene>
    <name evidence="14" type="ORF">AVEN_91875_1</name>
</gene>
<sequence>MEYGYNTQATDSAGARIAIHDSAELPDLESSGLSITPGFETSISLRQTLIHRLPSPYKDRCVHYKTSNRYNQTDQNDCVYSCIQGWSNKICGCADPRLPNKDGFMYCDVTNASQSSCLKFIFESVTVRETCDCPLPCISKAYNEITSQAVWPAENSFRRNSFQEMDQFRKSHARVKVYYATLERSVFHQKPMFQESELFSHLGGELGLWLGLSLIALFEVMESLICFLKFLVRCCCKPKKELFY</sequence>
<keyword evidence="10 12" id="KW-0739">Sodium transport</keyword>
<evidence type="ECO:0000256" key="2">
    <source>
        <dbReference type="ARBA" id="ARBA00007193"/>
    </source>
</evidence>
<evidence type="ECO:0000313" key="15">
    <source>
        <dbReference type="Proteomes" id="UP000499080"/>
    </source>
</evidence>
<keyword evidence="11 12" id="KW-0407">Ion channel</keyword>
<keyword evidence="6 13" id="KW-1133">Transmembrane helix</keyword>
<dbReference type="Pfam" id="PF00858">
    <property type="entry name" value="ASC"/>
    <property type="match status" value="1"/>
</dbReference>
<keyword evidence="9 13" id="KW-0472">Membrane</keyword>
<name>A0A4Y2G4Y2_ARAVE</name>
<evidence type="ECO:0000256" key="7">
    <source>
        <dbReference type="ARBA" id="ARBA00023053"/>
    </source>
</evidence>
<evidence type="ECO:0000256" key="8">
    <source>
        <dbReference type="ARBA" id="ARBA00023065"/>
    </source>
</evidence>
<comment type="caution">
    <text evidence="14">The sequence shown here is derived from an EMBL/GenBank/DDBJ whole genome shotgun (WGS) entry which is preliminary data.</text>
</comment>
<dbReference type="OrthoDB" id="6425211at2759"/>
<dbReference type="PRINTS" id="PR01078">
    <property type="entry name" value="AMINACHANNEL"/>
</dbReference>
<keyword evidence="7" id="KW-0915">Sodium</keyword>
<reference evidence="14 15" key="1">
    <citation type="journal article" date="2019" name="Sci. Rep.">
        <title>Orb-weaving spider Araneus ventricosus genome elucidates the spidroin gene catalogue.</title>
        <authorList>
            <person name="Kono N."/>
            <person name="Nakamura H."/>
            <person name="Ohtoshi R."/>
            <person name="Moran D.A.P."/>
            <person name="Shinohara A."/>
            <person name="Yoshida Y."/>
            <person name="Fujiwara M."/>
            <person name="Mori M."/>
            <person name="Tomita M."/>
            <person name="Arakawa K."/>
        </authorList>
    </citation>
    <scope>NUCLEOTIDE SEQUENCE [LARGE SCALE GENOMIC DNA]</scope>
</reference>
<dbReference type="AlphaFoldDB" id="A0A4Y2G4Y2"/>